<reference evidence="1" key="1">
    <citation type="submission" date="2022-05" db="EMBL/GenBank/DDBJ databases">
        <title>Jatrophihabitans sp. SB3-54 whole genome sequence.</title>
        <authorList>
            <person name="Suh M.K."/>
            <person name="Eom M.K."/>
            <person name="Kim J.S."/>
            <person name="Kim H.S."/>
            <person name="Do H.E."/>
            <person name="Shin Y.K."/>
            <person name="Lee J.-S."/>
        </authorList>
    </citation>
    <scope>NUCLEOTIDE SEQUENCE</scope>
    <source>
        <strain evidence="1">SB3-54</strain>
    </source>
</reference>
<dbReference type="SUPFAM" id="SSF50475">
    <property type="entry name" value="FMN-binding split barrel"/>
    <property type="match status" value="1"/>
</dbReference>
<accession>A0ABY7JZT2</accession>
<proteinExistence type="predicted"/>
<evidence type="ECO:0008006" key="3">
    <source>
        <dbReference type="Google" id="ProtNLM"/>
    </source>
</evidence>
<dbReference type="EMBL" id="CP097463">
    <property type="protein sequence ID" value="WAX58089.1"/>
    <property type="molecule type" value="Genomic_DNA"/>
</dbReference>
<evidence type="ECO:0000313" key="2">
    <source>
        <dbReference type="Proteomes" id="UP001164693"/>
    </source>
</evidence>
<protein>
    <recommendedName>
        <fullName evidence="3">Pyridoxamine 5'-phosphate oxidase putative domain-containing protein</fullName>
    </recommendedName>
</protein>
<dbReference type="RefSeq" id="WP_269444638.1">
    <property type="nucleotide sequence ID" value="NZ_CP097463.1"/>
</dbReference>
<organism evidence="1 2">
    <name type="scientific">Jatrophihabitans cynanchi</name>
    <dbReference type="NCBI Taxonomy" id="2944128"/>
    <lineage>
        <taxon>Bacteria</taxon>
        <taxon>Bacillati</taxon>
        <taxon>Actinomycetota</taxon>
        <taxon>Actinomycetes</taxon>
        <taxon>Jatrophihabitantales</taxon>
        <taxon>Jatrophihabitantaceae</taxon>
        <taxon>Jatrophihabitans</taxon>
    </lineage>
</organism>
<evidence type="ECO:0000313" key="1">
    <source>
        <dbReference type="EMBL" id="WAX58089.1"/>
    </source>
</evidence>
<sequence>MTVLPAAGTPFGDRVRERLADEQVIWLTTVGADGTPQPAKYGEAAARIGGSPEQFAALYPTALEITLDKVRGF</sequence>
<gene>
    <name evidence="1" type="ORF">M6B22_04785</name>
</gene>
<dbReference type="Proteomes" id="UP001164693">
    <property type="component" value="Chromosome"/>
</dbReference>
<keyword evidence="2" id="KW-1185">Reference proteome</keyword>
<name>A0ABY7JZT2_9ACTN</name>